<protein>
    <submittedName>
        <fullName evidence="3">Uncharacterized protein</fullName>
    </submittedName>
</protein>
<organism evidence="3 4">
    <name type="scientific">Lentinula raphanica</name>
    <dbReference type="NCBI Taxonomy" id="153919"/>
    <lineage>
        <taxon>Eukaryota</taxon>
        <taxon>Fungi</taxon>
        <taxon>Dikarya</taxon>
        <taxon>Basidiomycota</taxon>
        <taxon>Agaricomycotina</taxon>
        <taxon>Agaricomycetes</taxon>
        <taxon>Agaricomycetidae</taxon>
        <taxon>Agaricales</taxon>
        <taxon>Marasmiineae</taxon>
        <taxon>Omphalotaceae</taxon>
        <taxon>Lentinula</taxon>
    </lineage>
</organism>
<evidence type="ECO:0000256" key="2">
    <source>
        <dbReference type="SAM" id="SignalP"/>
    </source>
</evidence>
<evidence type="ECO:0000256" key="1">
    <source>
        <dbReference type="SAM" id="MobiDB-lite"/>
    </source>
</evidence>
<evidence type="ECO:0000313" key="3">
    <source>
        <dbReference type="EMBL" id="KAJ3837962.1"/>
    </source>
</evidence>
<keyword evidence="4" id="KW-1185">Reference proteome</keyword>
<reference evidence="3" key="1">
    <citation type="submission" date="2022-08" db="EMBL/GenBank/DDBJ databases">
        <authorList>
            <consortium name="DOE Joint Genome Institute"/>
            <person name="Min B."/>
            <person name="Riley R."/>
            <person name="Sierra-Patev S."/>
            <person name="Naranjo-Ortiz M."/>
            <person name="Looney B."/>
            <person name="Konkel Z."/>
            <person name="Slot J.C."/>
            <person name="Sakamoto Y."/>
            <person name="Steenwyk J.L."/>
            <person name="Rokas A."/>
            <person name="Carro J."/>
            <person name="Camarero S."/>
            <person name="Ferreira P."/>
            <person name="Molpeceres G."/>
            <person name="Ruiz-Duenas F.J."/>
            <person name="Serrano A."/>
            <person name="Henrissat B."/>
            <person name="Drula E."/>
            <person name="Hughes K.W."/>
            <person name="Mata J.L."/>
            <person name="Ishikawa N.K."/>
            <person name="Vargas-Isla R."/>
            <person name="Ushijima S."/>
            <person name="Smith C.A."/>
            <person name="Ahrendt S."/>
            <person name="Andreopoulos W."/>
            <person name="He G."/>
            <person name="Labutti K."/>
            <person name="Lipzen A."/>
            <person name="Ng V."/>
            <person name="Sandor L."/>
            <person name="Barry K."/>
            <person name="Martinez A.T."/>
            <person name="Xiao Y."/>
            <person name="Gibbons J.G."/>
            <person name="Terashima K."/>
            <person name="Hibbett D.S."/>
            <person name="Grigoriev I.V."/>
        </authorList>
    </citation>
    <scope>NUCLEOTIDE SEQUENCE</scope>
    <source>
        <strain evidence="3">TFB9207</strain>
    </source>
</reference>
<feature type="region of interest" description="Disordered" evidence="1">
    <location>
        <begin position="142"/>
        <end position="167"/>
    </location>
</feature>
<comment type="caution">
    <text evidence="3">The sequence shown here is derived from an EMBL/GenBank/DDBJ whole genome shotgun (WGS) entry which is preliminary data.</text>
</comment>
<feature type="signal peptide" evidence="2">
    <location>
        <begin position="1"/>
        <end position="19"/>
    </location>
</feature>
<accession>A0AA38UH29</accession>
<proteinExistence type="predicted"/>
<feature type="chain" id="PRO_5041391359" evidence="2">
    <location>
        <begin position="20"/>
        <end position="167"/>
    </location>
</feature>
<dbReference type="EMBL" id="MU806211">
    <property type="protein sequence ID" value="KAJ3837962.1"/>
    <property type="molecule type" value="Genomic_DNA"/>
</dbReference>
<dbReference type="AlphaFoldDB" id="A0AA38UH29"/>
<keyword evidence="2" id="KW-0732">Signal</keyword>
<evidence type="ECO:0000313" key="4">
    <source>
        <dbReference type="Proteomes" id="UP001163846"/>
    </source>
</evidence>
<sequence length="167" mass="18371">MLVLKVTLVVMFLLSYVCALPAEIVAHGQSRRSAKSAGPITPPNLSTMVFIWKLAPNRVPSNPPKIPDASTPKWPETKEKLRSFAHGAQYSSGLALARDQEPEIIYDHSKCSFEDALFRDDNGDYGVGFTVRTMYLDNKEKVGEGSVSLSSTESGRRFPLNLVPNTS</sequence>
<name>A0AA38UH29_9AGAR</name>
<gene>
    <name evidence="3" type="ORF">F5878DRAFT_191379</name>
</gene>
<dbReference type="Proteomes" id="UP001163846">
    <property type="component" value="Unassembled WGS sequence"/>
</dbReference>